<dbReference type="InterPro" id="IPR051503">
    <property type="entry name" value="ComplSys_Reg/VirEntry_Med"/>
</dbReference>
<dbReference type="PROSITE" id="PS50923">
    <property type="entry name" value="SUSHI"/>
    <property type="match status" value="3"/>
</dbReference>
<dbReference type="Pfam" id="PF00084">
    <property type="entry name" value="Sushi"/>
    <property type="match status" value="4"/>
</dbReference>
<reference evidence="6" key="1">
    <citation type="submission" date="2022-03" db="EMBL/GenBank/DDBJ databases">
        <authorList>
            <person name="Alioto T."/>
            <person name="Alioto T."/>
            <person name="Gomez Garrido J."/>
        </authorList>
    </citation>
    <scope>NUCLEOTIDE SEQUENCE</scope>
</reference>
<gene>
    <name evidence="6" type="ORF">PECUL_23A040305</name>
</gene>
<dbReference type="SMART" id="SM00032">
    <property type="entry name" value="CCP"/>
    <property type="match status" value="4"/>
</dbReference>
<evidence type="ECO:0000256" key="1">
    <source>
        <dbReference type="ARBA" id="ARBA00022659"/>
    </source>
</evidence>
<dbReference type="PANTHER" id="PTHR45785">
    <property type="entry name" value="COMPLEMENT FACTOR H-RELATED"/>
    <property type="match status" value="1"/>
</dbReference>
<organism evidence="6 7">
    <name type="scientific">Pelobates cultripes</name>
    <name type="common">Western spadefoot toad</name>
    <dbReference type="NCBI Taxonomy" id="61616"/>
    <lineage>
        <taxon>Eukaryota</taxon>
        <taxon>Metazoa</taxon>
        <taxon>Chordata</taxon>
        <taxon>Craniata</taxon>
        <taxon>Vertebrata</taxon>
        <taxon>Euteleostomi</taxon>
        <taxon>Amphibia</taxon>
        <taxon>Batrachia</taxon>
        <taxon>Anura</taxon>
        <taxon>Pelobatoidea</taxon>
        <taxon>Pelobatidae</taxon>
        <taxon>Pelobates</taxon>
    </lineage>
</organism>
<feature type="domain" description="Sushi" evidence="5">
    <location>
        <begin position="19"/>
        <end position="80"/>
    </location>
</feature>
<feature type="domain" description="Sushi" evidence="5">
    <location>
        <begin position="142"/>
        <end position="204"/>
    </location>
</feature>
<dbReference type="Proteomes" id="UP001295444">
    <property type="component" value="Chromosome 08"/>
</dbReference>
<dbReference type="EMBL" id="OW240919">
    <property type="protein sequence ID" value="CAH2312484.1"/>
    <property type="molecule type" value="Genomic_DNA"/>
</dbReference>
<feature type="domain" description="Sushi" evidence="5">
    <location>
        <begin position="207"/>
        <end position="265"/>
    </location>
</feature>
<dbReference type="CDD" id="cd00033">
    <property type="entry name" value="CCP"/>
    <property type="match status" value="4"/>
</dbReference>
<dbReference type="SUPFAM" id="SSF57535">
    <property type="entry name" value="Complement control module/SCR domain"/>
    <property type="match status" value="5"/>
</dbReference>
<comment type="caution">
    <text evidence="4">Lacks conserved residue(s) required for the propagation of feature annotation.</text>
</comment>
<feature type="disulfide bond" evidence="4">
    <location>
        <begin position="209"/>
        <end position="252"/>
    </location>
</feature>
<sequence>MPGAAGKVEIKRTVPKNKKTCSSYNAQVENGYLQNSDDYYLVGEKVQFSCRQNYLTKDKQKNGERECLPNGKFTEDQCSKTCSSYNAQVENGYLQNSDDYYLVGEKVQFSCRQNYLTKDKQKNGERECLPNGKFTEDQCSNIPCSPPPEIENGVLTGYKKNQYASGEKVRYGCNNGYVFEKKTNEKSEAICEETQWKSIPVCRKIGERCGPAPVVQYGDYLGPKQNNYTSGYIMQYKCPKFYKTEGETLVRCENGVWGDPPVCLEPCTANAKDMKENNIEFKWISLSKLYMEHDDAIIFRCNYGYEISNPTHLRVKCNRGVILYPKCTKIGEILI</sequence>
<keyword evidence="2" id="KW-0732">Signal</keyword>
<evidence type="ECO:0000259" key="5">
    <source>
        <dbReference type="PROSITE" id="PS50923"/>
    </source>
</evidence>
<dbReference type="InterPro" id="IPR000436">
    <property type="entry name" value="Sushi_SCR_CCP_dom"/>
</dbReference>
<name>A0AAD1WIH2_PELCU</name>
<keyword evidence="7" id="KW-1185">Reference proteome</keyword>
<accession>A0AAD1WIH2</accession>
<dbReference type="AlphaFoldDB" id="A0AAD1WIH2"/>
<dbReference type="PANTHER" id="PTHR45785:SF17">
    <property type="entry name" value="COAGULATION FACTOR XIII B CHAIN"/>
    <property type="match status" value="1"/>
</dbReference>
<proteinExistence type="predicted"/>
<keyword evidence="3 4" id="KW-1015">Disulfide bond</keyword>
<evidence type="ECO:0000256" key="2">
    <source>
        <dbReference type="ARBA" id="ARBA00022729"/>
    </source>
</evidence>
<dbReference type="InterPro" id="IPR035976">
    <property type="entry name" value="Sushi/SCR/CCP_sf"/>
</dbReference>
<dbReference type="Gene3D" id="2.10.70.10">
    <property type="entry name" value="Complement Module, domain 1"/>
    <property type="match status" value="5"/>
</dbReference>
<keyword evidence="1 4" id="KW-0768">Sushi</keyword>
<evidence type="ECO:0000256" key="3">
    <source>
        <dbReference type="ARBA" id="ARBA00023157"/>
    </source>
</evidence>
<evidence type="ECO:0000256" key="4">
    <source>
        <dbReference type="PROSITE-ProRule" id="PRU00302"/>
    </source>
</evidence>
<evidence type="ECO:0000313" key="6">
    <source>
        <dbReference type="EMBL" id="CAH2312484.1"/>
    </source>
</evidence>
<evidence type="ECO:0000313" key="7">
    <source>
        <dbReference type="Proteomes" id="UP001295444"/>
    </source>
</evidence>
<protein>
    <recommendedName>
        <fullName evidence="5">Sushi domain-containing protein</fullName>
    </recommendedName>
</protein>